<protein>
    <submittedName>
        <fullName evidence="2">Uncharacterized protein</fullName>
    </submittedName>
</protein>
<dbReference type="GO" id="GO:0042274">
    <property type="term" value="P:ribosomal small subunit biogenesis"/>
    <property type="evidence" value="ECO:0007669"/>
    <property type="project" value="TreeGrafter"/>
</dbReference>
<dbReference type="PANTHER" id="PTHR18034">
    <property type="entry name" value="CELL CYCLE CONTROL PROTEIN CWF22-RELATED"/>
    <property type="match status" value="1"/>
</dbReference>
<name>A0AAV5C919_ELECO</name>
<accession>A0AAV5C919</accession>
<dbReference type="Gene3D" id="1.25.40.180">
    <property type="match status" value="1"/>
</dbReference>
<evidence type="ECO:0000313" key="2">
    <source>
        <dbReference type="EMBL" id="GJM94591.1"/>
    </source>
</evidence>
<sequence>MLLFLLPLLQVWHAWLELTSVPRSLLLLLDRLRSADIICCPLYQDEYLKEDGLSLRNLTLLFCYLCIFGVISSDLVYDLLSVLSKRLTELDVSTVLTILQCMA</sequence>
<reference evidence="2" key="2">
    <citation type="submission" date="2021-12" db="EMBL/GenBank/DDBJ databases">
        <title>Resequencing data analysis of finger millet.</title>
        <authorList>
            <person name="Hatakeyama M."/>
            <person name="Aluri S."/>
            <person name="Balachadran M.T."/>
            <person name="Sivarajan S.R."/>
            <person name="Poveda L."/>
            <person name="Shimizu-Inatsugi R."/>
            <person name="Schlapbach R."/>
            <person name="Sreeman S.M."/>
            <person name="Shimizu K.K."/>
        </authorList>
    </citation>
    <scope>NUCLEOTIDE SEQUENCE</scope>
</reference>
<dbReference type="Proteomes" id="UP001054889">
    <property type="component" value="Unassembled WGS sequence"/>
</dbReference>
<reference evidence="2" key="1">
    <citation type="journal article" date="2018" name="DNA Res.">
        <title>Multiple hybrid de novo genome assembly of finger millet, an orphan allotetraploid crop.</title>
        <authorList>
            <person name="Hatakeyama M."/>
            <person name="Aluri S."/>
            <person name="Balachadran M.T."/>
            <person name="Sivarajan S.R."/>
            <person name="Patrignani A."/>
            <person name="Gruter S."/>
            <person name="Poveda L."/>
            <person name="Shimizu-Inatsugi R."/>
            <person name="Baeten J."/>
            <person name="Francoijs K.J."/>
            <person name="Nataraja K.N."/>
            <person name="Reddy Y.A.N."/>
            <person name="Phadnis S."/>
            <person name="Ravikumar R.L."/>
            <person name="Schlapbach R."/>
            <person name="Sreeman S.M."/>
            <person name="Shimizu K.K."/>
        </authorList>
    </citation>
    <scope>NUCLEOTIDE SEQUENCE</scope>
</reference>
<evidence type="ECO:0000256" key="1">
    <source>
        <dbReference type="SAM" id="SignalP"/>
    </source>
</evidence>
<dbReference type="EMBL" id="BQKI01000005">
    <property type="protein sequence ID" value="GJM94591.1"/>
    <property type="molecule type" value="Genomic_DNA"/>
</dbReference>
<dbReference type="InterPro" id="IPR050781">
    <property type="entry name" value="CWC22_splicing_factor"/>
</dbReference>
<evidence type="ECO:0000313" key="3">
    <source>
        <dbReference type="Proteomes" id="UP001054889"/>
    </source>
</evidence>
<dbReference type="PANTHER" id="PTHR18034:SF4">
    <property type="entry name" value="NUCLEOLAR MIF4G DOMAIN-CONTAINING PROTEIN 1"/>
    <property type="match status" value="1"/>
</dbReference>
<dbReference type="AlphaFoldDB" id="A0AAV5C919"/>
<proteinExistence type="predicted"/>
<gene>
    <name evidence="2" type="primary">ga11251</name>
    <name evidence="2" type="ORF">PR202_ga11251</name>
</gene>
<dbReference type="GO" id="GO:0005730">
    <property type="term" value="C:nucleolus"/>
    <property type="evidence" value="ECO:0007669"/>
    <property type="project" value="TreeGrafter"/>
</dbReference>
<keyword evidence="3" id="KW-1185">Reference proteome</keyword>
<organism evidence="2 3">
    <name type="scientific">Eleusine coracana subsp. coracana</name>
    <dbReference type="NCBI Taxonomy" id="191504"/>
    <lineage>
        <taxon>Eukaryota</taxon>
        <taxon>Viridiplantae</taxon>
        <taxon>Streptophyta</taxon>
        <taxon>Embryophyta</taxon>
        <taxon>Tracheophyta</taxon>
        <taxon>Spermatophyta</taxon>
        <taxon>Magnoliopsida</taxon>
        <taxon>Liliopsida</taxon>
        <taxon>Poales</taxon>
        <taxon>Poaceae</taxon>
        <taxon>PACMAD clade</taxon>
        <taxon>Chloridoideae</taxon>
        <taxon>Cynodonteae</taxon>
        <taxon>Eleusininae</taxon>
        <taxon>Eleusine</taxon>
    </lineage>
</organism>
<comment type="caution">
    <text evidence="2">The sequence shown here is derived from an EMBL/GenBank/DDBJ whole genome shotgun (WGS) entry which is preliminary data.</text>
</comment>
<dbReference type="GO" id="GO:0003723">
    <property type="term" value="F:RNA binding"/>
    <property type="evidence" value="ECO:0007669"/>
    <property type="project" value="TreeGrafter"/>
</dbReference>
<feature type="chain" id="PRO_5043383141" evidence="1">
    <location>
        <begin position="17"/>
        <end position="103"/>
    </location>
</feature>
<feature type="signal peptide" evidence="1">
    <location>
        <begin position="1"/>
        <end position="16"/>
    </location>
</feature>
<keyword evidence="1" id="KW-0732">Signal</keyword>